<dbReference type="PANTHER" id="PTHR30514:SF18">
    <property type="entry name" value="RPIR-FAMILY TRANSCRIPTIONAL REGULATOR"/>
    <property type="match status" value="1"/>
</dbReference>
<gene>
    <name evidence="5" type="ORF">NQ032_14560</name>
</gene>
<keyword evidence="1" id="KW-0805">Transcription regulation</keyword>
<dbReference type="GO" id="GO:0097367">
    <property type="term" value="F:carbohydrate derivative binding"/>
    <property type="evidence" value="ECO:0007669"/>
    <property type="project" value="InterPro"/>
</dbReference>
<sequence length="281" mass="32227">MDNQHTIKLKLIDIKDQLPKKQKKLCDYILKNFQSLGLVTIKELSQDADVGISTVMRTLKAIGYDNFNDFKKDIYEEVMPSESTWVMQTSLMDSVEKNKTLVDVWDKSVELLNKSYNEELDEYFKDAVKLMKEAEMIGIIGTRPYKAASLYLEQLLGEFTNQIAQLSHDTETVIDKVLQMGNRDLIVMFAFEPYSQLVLKVAKIAHNNQVPILLITDYDSCPIVQYASETLKLAVSKNHFSILPIIALIDAIVIEMGKYKSEQSVDKLKRLEKTLKDYDII</sequence>
<dbReference type="InterPro" id="IPR036388">
    <property type="entry name" value="WH-like_DNA-bd_sf"/>
</dbReference>
<reference evidence="5" key="1">
    <citation type="submission" date="2022-07" db="EMBL/GenBank/DDBJ databases">
        <title>Bacterial species isolated from the porcine tonsil microbiota.</title>
        <authorList>
            <person name="Oliveira I.M.F."/>
        </authorList>
    </citation>
    <scope>NUCLEOTIDE SEQUENCE</scope>
    <source>
        <strain evidence="5">8QC2O2</strain>
    </source>
</reference>
<evidence type="ECO:0000256" key="1">
    <source>
        <dbReference type="ARBA" id="ARBA00023015"/>
    </source>
</evidence>
<keyword evidence="3" id="KW-0804">Transcription</keyword>
<evidence type="ECO:0000259" key="4">
    <source>
        <dbReference type="PROSITE" id="PS51071"/>
    </source>
</evidence>
<dbReference type="InterPro" id="IPR035472">
    <property type="entry name" value="RpiR-like_SIS"/>
</dbReference>
<dbReference type="AlphaFoldDB" id="A0AAW5LSF3"/>
<evidence type="ECO:0000256" key="3">
    <source>
        <dbReference type="ARBA" id="ARBA00023163"/>
    </source>
</evidence>
<accession>A0AAW5LSF3</accession>
<evidence type="ECO:0000256" key="2">
    <source>
        <dbReference type="ARBA" id="ARBA00023125"/>
    </source>
</evidence>
<dbReference type="SUPFAM" id="SSF53697">
    <property type="entry name" value="SIS domain"/>
    <property type="match status" value="1"/>
</dbReference>
<dbReference type="EMBL" id="JANILD010000008">
    <property type="protein sequence ID" value="MCQ9304828.1"/>
    <property type="molecule type" value="Genomic_DNA"/>
</dbReference>
<feature type="domain" description="HTH rpiR-type" evidence="4">
    <location>
        <begin position="5"/>
        <end position="81"/>
    </location>
</feature>
<dbReference type="PROSITE" id="PS51071">
    <property type="entry name" value="HTH_RPIR"/>
    <property type="match status" value="1"/>
</dbReference>
<dbReference type="InterPro" id="IPR009057">
    <property type="entry name" value="Homeodomain-like_sf"/>
</dbReference>
<dbReference type="CDD" id="cd05013">
    <property type="entry name" value="SIS_RpiR"/>
    <property type="match status" value="1"/>
</dbReference>
<keyword evidence="2" id="KW-0238">DNA-binding</keyword>
<dbReference type="GO" id="GO:1901135">
    <property type="term" value="P:carbohydrate derivative metabolic process"/>
    <property type="evidence" value="ECO:0007669"/>
    <property type="project" value="InterPro"/>
</dbReference>
<dbReference type="InterPro" id="IPR001347">
    <property type="entry name" value="SIS_dom"/>
</dbReference>
<dbReference type="GO" id="GO:0003677">
    <property type="term" value="F:DNA binding"/>
    <property type="evidence" value="ECO:0007669"/>
    <property type="project" value="UniProtKB-KW"/>
</dbReference>
<dbReference type="InterPro" id="IPR046348">
    <property type="entry name" value="SIS_dom_sf"/>
</dbReference>
<dbReference type="PANTHER" id="PTHR30514">
    <property type="entry name" value="GLUCOKINASE"/>
    <property type="match status" value="1"/>
</dbReference>
<dbReference type="RefSeq" id="WP_231493150.1">
    <property type="nucleotide sequence ID" value="NZ_CP064868.1"/>
</dbReference>
<protein>
    <submittedName>
        <fullName evidence="5">MurR/RpiR family transcriptional regulator</fullName>
    </submittedName>
</protein>
<proteinExistence type="predicted"/>
<dbReference type="GO" id="GO:0003700">
    <property type="term" value="F:DNA-binding transcription factor activity"/>
    <property type="evidence" value="ECO:0007669"/>
    <property type="project" value="InterPro"/>
</dbReference>
<name>A0AAW5LSF3_MAMSC</name>
<dbReference type="InterPro" id="IPR000281">
    <property type="entry name" value="HTH_RpiR"/>
</dbReference>
<dbReference type="Proteomes" id="UP001204068">
    <property type="component" value="Unassembled WGS sequence"/>
</dbReference>
<dbReference type="Pfam" id="PF01418">
    <property type="entry name" value="HTH_6"/>
    <property type="match status" value="1"/>
</dbReference>
<organism evidence="5 6">
    <name type="scientific">Mammaliicoccus sciuri</name>
    <name type="common">Staphylococcus sciuri</name>
    <dbReference type="NCBI Taxonomy" id="1296"/>
    <lineage>
        <taxon>Bacteria</taxon>
        <taxon>Bacillati</taxon>
        <taxon>Bacillota</taxon>
        <taxon>Bacilli</taxon>
        <taxon>Bacillales</taxon>
        <taxon>Staphylococcaceae</taxon>
        <taxon>Mammaliicoccus</taxon>
    </lineage>
</organism>
<dbReference type="Pfam" id="PF01380">
    <property type="entry name" value="SIS"/>
    <property type="match status" value="1"/>
</dbReference>
<dbReference type="Gene3D" id="1.10.10.10">
    <property type="entry name" value="Winged helix-like DNA-binding domain superfamily/Winged helix DNA-binding domain"/>
    <property type="match status" value="1"/>
</dbReference>
<dbReference type="SUPFAM" id="SSF46689">
    <property type="entry name" value="Homeodomain-like"/>
    <property type="match status" value="1"/>
</dbReference>
<evidence type="ECO:0000313" key="5">
    <source>
        <dbReference type="EMBL" id="MCQ9304828.1"/>
    </source>
</evidence>
<comment type="caution">
    <text evidence="5">The sequence shown here is derived from an EMBL/GenBank/DDBJ whole genome shotgun (WGS) entry which is preliminary data.</text>
</comment>
<evidence type="ECO:0000313" key="6">
    <source>
        <dbReference type="Proteomes" id="UP001204068"/>
    </source>
</evidence>
<dbReference type="InterPro" id="IPR047640">
    <property type="entry name" value="RpiR-like"/>
</dbReference>
<dbReference type="Gene3D" id="3.40.50.10490">
    <property type="entry name" value="Glucose-6-phosphate isomerase like protein, domain 1"/>
    <property type="match status" value="1"/>
</dbReference>